<protein>
    <submittedName>
        <fullName evidence="1">Uncharacterized protein</fullName>
    </submittedName>
</protein>
<reference evidence="1 2" key="1">
    <citation type="submission" date="2024-06" db="EMBL/GenBank/DDBJ databases">
        <title>Genomic Encyclopedia of Type Strains, Phase V (KMG-V): Genome sequencing to study the core and pangenomes of soil and plant-associated prokaryotes.</title>
        <authorList>
            <person name="Whitman W."/>
        </authorList>
    </citation>
    <scope>NUCLEOTIDE SEQUENCE [LARGE SCALE GENOMIC DNA]</scope>
    <source>
        <strain evidence="1 2">NE40</strain>
    </source>
</reference>
<organism evidence="1 2">
    <name type="scientific">Endozoicomonas lisbonensis</name>
    <dbReference type="NCBI Taxonomy" id="3120522"/>
    <lineage>
        <taxon>Bacteria</taxon>
        <taxon>Pseudomonadati</taxon>
        <taxon>Pseudomonadota</taxon>
        <taxon>Gammaproteobacteria</taxon>
        <taxon>Oceanospirillales</taxon>
        <taxon>Endozoicomonadaceae</taxon>
        <taxon>Endozoicomonas</taxon>
    </lineage>
</organism>
<accession>A0ABV2SCD1</accession>
<gene>
    <name evidence="1" type="ORF">V5J35_000614</name>
</gene>
<dbReference type="Proteomes" id="UP001549366">
    <property type="component" value="Unassembled WGS sequence"/>
</dbReference>
<keyword evidence="2" id="KW-1185">Reference proteome</keyword>
<name>A0ABV2SCD1_9GAMM</name>
<proteinExistence type="predicted"/>
<dbReference type="RefSeq" id="WP_354009846.1">
    <property type="nucleotide sequence ID" value="NZ_JBEWTA010000001.1"/>
</dbReference>
<sequence length="136" mass="15115">MSSTLSPEHQIVNALVDRLKSTTAQVLLGYSATGVEQDLTLPSLLVQLESITEQTRNGTRAKYQMQFILSAVVPTDENTTYELLNLVRSVRESLNNPQPLCEQVRQLTFSETQFDIAPGQGHLSFADMTLTIEAIF</sequence>
<evidence type="ECO:0000313" key="2">
    <source>
        <dbReference type="Proteomes" id="UP001549366"/>
    </source>
</evidence>
<comment type="caution">
    <text evidence="1">The sequence shown here is derived from an EMBL/GenBank/DDBJ whole genome shotgun (WGS) entry which is preliminary data.</text>
</comment>
<evidence type="ECO:0000313" key="1">
    <source>
        <dbReference type="EMBL" id="MET4755422.1"/>
    </source>
</evidence>
<dbReference type="EMBL" id="JBEWTB010000002">
    <property type="protein sequence ID" value="MET4755422.1"/>
    <property type="molecule type" value="Genomic_DNA"/>
</dbReference>